<dbReference type="Pfam" id="PF08531">
    <property type="entry name" value="Bac_rhamnosid_N"/>
    <property type="match status" value="1"/>
</dbReference>
<reference evidence="9" key="1">
    <citation type="journal article" date="2019" name="Int. J. Syst. Evol. Microbiol.">
        <title>The Global Catalogue of Microorganisms (GCM) 10K type strain sequencing project: providing services to taxonomists for standard genome sequencing and annotation.</title>
        <authorList>
            <consortium name="The Broad Institute Genomics Platform"/>
            <consortium name="The Broad Institute Genome Sequencing Center for Infectious Disease"/>
            <person name="Wu L."/>
            <person name="Ma J."/>
        </authorList>
    </citation>
    <scope>NUCLEOTIDE SEQUENCE [LARGE SCALE GENOMIC DNA]</scope>
    <source>
        <strain evidence="9">CCM 8896</strain>
    </source>
</reference>
<dbReference type="PANTHER" id="PTHR33307">
    <property type="entry name" value="ALPHA-RHAMNOSIDASE (EUROFUNG)"/>
    <property type="match status" value="1"/>
</dbReference>
<evidence type="ECO:0000259" key="4">
    <source>
        <dbReference type="Pfam" id="PF05592"/>
    </source>
</evidence>
<dbReference type="InterPro" id="IPR035396">
    <property type="entry name" value="Bac_rhamnosid6H"/>
</dbReference>
<dbReference type="RefSeq" id="WP_125713364.1">
    <property type="nucleotide sequence ID" value="NZ_JBHTOP010000026.1"/>
</dbReference>
<dbReference type="InterPro" id="IPR035398">
    <property type="entry name" value="Bac_rhamnosid_C"/>
</dbReference>
<name>A0ABW4J8G3_9LACO</name>
<comment type="catalytic activity">
    <reaction evidence="1">
        <text>Hydrolysis of terminal non-reducing alpha-L-rhamnose residues in alpha-L-rhamnosides.</text>
        <dbReference type="EC" id="3.2.1.40"/>
    </reaction>
</comment>
<gene>
    <name evidence="8" type="ORF">ACFQ5M_11080</name>
</gene>
<dbReference type="InterPro" id="IPR012341">
    <property type="entry name" value="6hp_glycosidase-like_sf"/>
</dbReference>
<keyword evidence="3 8" id="KW-0378">Hydrolase</keyword>
<dbReference type="EMBL" id="JBHTOP010000026">
    <property type="protein sequence ID" value="MFD1672646.1"/>
    <property type="molecule type" value="Genomic_DNA"/>
</dbReference>
<dbReference type="SUPFAM" id="SSF48208">
    <property type="entry name" value="Six-hairpin glycosidases"/>
    <property type="match status" value="1"/>
</dbReference>
<comment type="caution">
    <text evidence="8">The sequence shown here is derived from an EMBL/GenBank/DDBJ whole genome shotgun (WGS) entry which is preliminary data.</text>
</comment>
<dbReference type="InterPro" id="IPR008928">
    <property type="entry name" value="6-hairpin_glycosidase_sf"/>
</dbReference>
<organism evidence="8 9">
    <name type="scientific">Agrilactobacillus yilanensis</name>
    <dbReference type="NCBI Taxonomy" id="2485997"/>
    <lineage>
        <taxon>Bacteria</taxon>
        <taxon>Bacillati</taxon>
        <taxon>Bacillota</taxon>
        <taxon>Bacilli</taxon>
        <taxon>Lactobacillales</taxon>
        <taxon>Lactobacillaceae</taxon>
        <taxon>Agrilactobacillus</taxon>
    </lineage>
</organism>
<dbReference type="Gene3D" id="2.60.120.260">
    <property type="entry name" value="Galactose-binding domain-like"/>
    <property type="match status" value="2"/>
</dbReference>
<dbReference type="Pfam" id="PF17390">
    <property type="entry name" value="Bac_rhamnosid_C"/>
    <property type="match status" value="1"/>
</dbReference>
<evidence type="ECO:0000313" key="8">
    <source>
        <dbReference type="EMBL" id="MFD1672646.1"/>
    </source>
</evidence>
<dbReference type="InterPro" id="IPR036116">
    <property type="entry name" value="FN3_sf"/>
</dbReference>
<feature type="domain" description="Alpha-L-rhamnosidase C-terminal" evidence="7">
    <location>
        <begin position="766"/>
        <end position="839"/>
    </location>
</feature>
<feature type="domain" description="Alpha-L-rhamnosidase concanavalin-like" evidence="4">
    <location>
        <begin position="312"/>
        <end position="408"/>
    </location>
</feature>
<sequence length="905" mass="102182">MLKVENLNCNDAKNVIGIVDPTFSWKIKSDTNNVIQKTFHLQMAVDKDFDKIIWNYSEISKKSTHIPYKGAALVAATKYFVRVKVTTTQEVSDWSETIYFETPISDWQGTWITPKQTEVVTVNGKTYHRPFIAKKLFELKSDIKKARLYISALGVYEARLNQHKVGSDYLRPGFTDYDHHVQFQSYDVTDMLKASENDLSIQVGEGWYSGYLGWHGDRDVYGNCNAVIAQLVIWTLDNQKIVISTDQDWCLDYSNVVMSDIYDGEYYDEYLETPTNGKFVTFKRTKASLVPQEGPAVQQIKTIKPVAIFKDPAGNTVLDMGQNMVGWVQFQNINNIGKIELAYGEVLDQAGNFYNANLRSAAATDTFVIQPNNRKRYEPHFTYHGFRYVRLSGFSDAVTAAQFLGIAISSATAKTGIFETANKEINQLQSNIEWSQLDNFVDIPTDCPQRDERQGWTADAQIFAKTATFNRNVNRFFWKWLTDLTIDQKLQNGSVPVIIPDIINGLFGDGLSDTTAAWGDAATIIPWTLYQAYGDLAILNRQYDSMKTWVDYIRSQGSNEVLWNTGLQLADWVGLDSTEDSYYGATDGALAATAYYAYSTKILAKSAKLLRKMSDYNEYRDLYQRIKAAFQANYLPDGVHPITNTQTANILILEFELAQKENVAAIADNLVALLAKNNDHLNTGFLGTPYLCHVLTETGHGDLAYKLLFNDDFPSWLYQVKHGATTVWEHWDGIKVDGSFWSDDMNSFNHYAYGSIGAWLYAYVGGLSQLRPGFEKSMIAPLPNQKIGHCQCQLETSYGSLACTWQLEASELKMTVTIPANTTAVVVLPNVKDKAAVIEQVNQVTNQCADFKFQEKQQQTYTFMNGPEFEIFDEVDEKVAVIPEDAVGFEIGSGHYQFSYTSTMN</sequence>
<dbReference type="SUPFAM" id="SSF49265">
    <property type="entry name" value="Fibronectin type III"/>
    <property type="match status" value="1"/>
</dbReference>
<dbReference type="GO" id="GO:0016787">
    <property type="term" value="F:hydrolase activity"/>
    <property type="evidence" value="ECO:0007669"/>
    <property type="project" value="UniProtKB-KW"/>
</dbReference>
<protein>
    <recommendedName>
        <fullName evidence="2">alpha-L-rhamnosidase</fullName>
        <ecNumber evidence="2">3.2.1.40</ecNumber>
    </recommendedName>
</protein>
<evidence type="ECO:0000256" key="3">
    <source>
        <dbReference type="ARBA" id="ARBA00022801"/>
    </source>
</evidence>
<dbReference type="Gene3D" id="1.50.10.10">
    <property type="match status" value="1"/>
</dbReference>
<feature type="domain" description="Bacterial alpha-L-rhamnosidase N-terminal" evidence="5">
    <location>
        <begin position="142"/>
        <end position="274"/>
    </location>
</feature>
<dbReference type="Gene3D" id="2.60.40.10">
    <property type="entry name" value="Immunoglobulins"/>
    <property type="match status" value="1"/>
</dbReference>
<dbReference type="Pfam" id="PF17389">
    <property type="entry name" value="Bac_rhamnosid6H"/>
    <property type="match status" value="1"/>
</dbReference>
<proteinExistence type="predicted"/>
<dbReference type="InterPro" id="IPR016007">
    <property type="entry name" value="Alpha_rhamnosid"/>
</dbReference>
<dbReference type="PANTHER" id="PTHR33307:SF6">
    <property type="entry name" value="ALPHA-RHAMNOSIDASE (EUROFUNG)-RELATED"/>
    <property type="match status" value="1"/>
</dbReference>
<accession>A0ABW4J8G3</accession>
<dbReference type="Proteomes" id="UP001597267">
    <property type="component" value="Unassembled WGS sequence"/>
</dbReference>
<evidence type="ECO:0000259" key="7">
    <source>
        <dbReference type="Pfam" id="PF17390"/>
    </source>
</evidence>
<dbReference type="Gene3D" id="2.60.420.10">
    <property type="entry name" value="Maltose phosphorylase, domain 3"/>
    <property type="match status" value="1"/>
</dbReference>
<evidence type="ECO:0000259" key="5">
    <source>
        <dbReference type="Pfam" id="PF08531"/>
    </source>
</evidence>
<dbReference type="PIRSF" id="PIRSF010631">
    <property type="entry name" value="A-rhamnsds"/>
    <property type="match status" value="1"/>
</dbReference>
<evidence type="ECO:0000313" key="9">
    <source>
        <dbReference type="Proteomes" id="UP001597267"/>
    </source>
</evidence>
<evidence type="ECO:0000256" key="2">
    <source>
        <dbReference type="ARBA" id="ARBA00012652"/>
    </source>
</evidence>
<dbReference type="Pfam" id="PF05592">
    <property type="entry name" value="Bac_rhamnosid"/>
    <property type="match status" value="1"/>
</dbReference>
<evidence type="ECO:0000256" key="1">
    <source>
        <dbReference type="ARBA" id="ARBA00001445"/>
    </source>
</evidence>
<evidence type="ECO:0000259" key="6">
    <source>
        <dbReference type="Pfam" id="PF17389"/>
    </source>
</evidence>
<dbReference type="EC" id="3.2.1.40" evidence="2"/>
<dbReference type="Pfam" id="PF25788">
    <property type="entry name" value="Ig_Rha78A_N"/>
    <property type="match status" value="1"/>
</dbReference>
<keyword evidence="9" id="KW-1185">Reference proteome</keyword>
<feature type="domain" description="Alpha-L-rhamnosidase six-hairpin glycosidase" evidence="6">
    <location>
        <begin position="414"/>
        <end position="764"/>
    </location>
</feature>
<dbReference type="InterPro" id="IPR013737">
    <property type="entry name" value="Bac_rhamnosid_N"/>
</dbReference>
<dbReference type="InterPro" id="IPR008902">
    <property type="entry name" value="Rhamnosid_concanavalin"/>
</dbReference>
<dbReference type="InterPro" id="IPR013783">
    <property type="entry name" value="Ig-like_fold"/>
</dbReference>